<dbReference type="Proteomes" id="UP000315525">
    <property type="component" value="Unassembled WGS sequence"/>
</dbReference>
<reference evidence="1 2" key="1">
    <citation type="submission" date="2019-03" db="EMBL/GenBank/DDBJ databases">
        <title>Metabolic potential of uncultured bacteria and archaea associated with petroleum seepage in deep-sea sediments.</title>
        <authorList>
            <person name="Dong X."/>
            <person name="Hubert C."/>
        </authorList>
    </citation>
    <scope>NUCLEOTIDE SEQUENCE [LARGE SCALE GENOMIC DNA]</scope>
    <source>
        <strain evidence="1">E44_bin18</strain>
    </source>
</reference>
<proteinExistence type="predicted"/>
<name>A0A523UQF3_UNCT6</name>
<dbReference type="InterPro" id="IPR016024">
    <property type="entry name" value="ARM-type_fold"/>
</dbReference>
<comment type="caution">
    <text evidence="1">The sequence shown here is derived from an EMBL/GenBank/DDBJ whole genome shotgun (WGS) entry which is preliminary data.</text>
</comment>
<dbReference type="PANTHER" id="PTHR12697:SF5">
    <property type="entry name" value="DEOXYHYPUSINE HYDROXYLASE"/>
    <property type="match status" value="1"/>
</dbReference>
<dbReference type="Pfam" id="PF13646">
    <property type="entry name" value="HEAT_2"/>
    <property type="match status" value="1"/>
</dbReference>
<dbReference type="SUPFAM" id="SSF48371">
    <property type="entry name" value="ARM repeat"/>
    <property type="match status" value="1"/>
</dbReference>
<organism evidence="1 2">
    <name type="scientific">candidate division TA06 bacterium</name>
    <dbReference type="NCBI Taxonomy" id="2250710"/>
    <lineage>
        <taxon>Bacteria</taxon>
        <taxon>Bacteria division TA06</taxon>
    </lineage>
</organism>
<dbReference type="EMBL" id="SOJN01000110">
    <property type="protein sequence ID" value="TET44746.1"/>
    <property type="molecule type" value="Genomic_DNA"/>
</dbReference>
<protein>
    <submittedName>
        <fullName evidence="1">HEAT repeat domain-containing protein</fullName>
    </submittedName>
</protein>
<dbReference type="Gene3D" id="1.25.10.10">
    <property type="entry name" value="Leucine-rich Repeat Variant"/>
    <property type="match status" value="2"/>
</dbReference>
<gene>
    <name evidence="1" type="ORF">E3J62_09410</name>
</gene>
<evidence type="ECO:0000313" key="1">
    <source>
        <dbReference type="EMBL" id="TET44746.1"/>
    </source>
</evidence>
<evidence type="ECO:0000313" key="2">
    <source>
        <dbReference type="Proteomes" id="UP000315525"/>
    </source>
</evidence>
<dbReference type="PANTHER" id="PTHR12697">
    <property type="entry name" value="PBS LYASE HEAT-LIKE PROTEIN"/>
    <property type="match status" value="1"/>
</dbReference>
<dbReference type="InterPro" id="IPR011989">
    <property type="entry name" value="ARM-like"/>
</dbReference>
<dbReference type="GO" id="GO:0016491">
    <property type="term" value="F:oxidoreductase activity"/>
    <property type="evidence" value="ECO:0007669"/>
    <property type="project" value="TreeGrafter"/>
</dbReference>
<dbReference type="SMART" id="SM00567">
    <property type="entry name" value="EZ_HEAT"/>
    <property type="match status" value="5"/>
</dbReference>
<dbReference type="AlphaFoldDB" id="A0A523UQF3"/>
<sequence>MGLGGCPHAYPLHARAEAVFELGKRGELEVLSDLLRFLNAPEPEIRKGAVDGMWALAKKGAIDPPLRRLLMVVRGDNDSEVRRAAVSAMETCGSKAVSHLLELLDDKHTTVRIEARRTLGKIGDRMASAPLITRSRRGSYKERKAAMHALGQMGARQAVPLLIDVIEANRPDAPIALDAARALALIGDQTAIQYIERAMLQQLVTAEKPHKDLLFSYRRLLKTGSYDKFKAIRRSCTKANEKPLTSS</sequence>
<dbReference type="InterPro" id="IPR004155">
    <property type="entry name" value="PBS_lyase_HEAT"/>
</dbReference>
<accession>A0A523UQF3</accession>